<protein>
    <submittedName>
        <fullName evidence="1">Uncharacterized protein</fullName>
    </submittedName>
</protein>
<dbReference type="EMBL" id="GL767152">
    <property type="protein sequence ID" value="EFZ14043.1"/>
    <property type="molecule type" value="Genomic_DNA"/>
</dbReference>
<organism>
    <name type="scientific">Solenopsis invicta</name>
    <name type="common">Red imported fire ant</name>
    <name type="synonym">Solenopsis wagneri</name>
    <dbReference type="NCBI Taxonomy" id="13686"/>
    <lineage>
        <taxon>Eukaryota</taxon>
        <taxon>Metazoa</taxon>
        <taxon>Ecdysozoa</taxon>
        <taxon>Arthropoda</taxon>
        <taxon>Hexapoda</taxon>
        <taxon>Insecta</taxon>
        <taxon>Pterygota</taxon>
        <taxon>Neoptera</taxon>
        <taxon>Endopterygota</taxon>
        <taxon>Hymenoptera</taxon>
        <taxon>Apocrita</taxon>
        <taxon>Aculeata</taxon>
        <taxon>Formicoidea</taxon>
        <taxon>Formicidae</taxon>
        <taxon>Myrmicinae</taxon>
        <taxon>Solenopsis</taxon>
    </lineage>
</organism>
<dbReference type="AlphaFoldDB" id="E9IZG2"/>
<feature type="non-terminal residue" evidence="1">
    <location>
        <position position="1"/>
    </location>
</feature>
<accession>E9IZG2</accession>
<sequence>RYIKKERGRREWPDESITEEQWRNHFINLLEGRNTKRAEDKIEGKGRKVKTIARFKCCNEWRENRYWEKEENRKCRLCNQQEETWEHVLRDRETKTEKKEKDIIKEEGSNVEWMLWVVKERNKRVATG</sequence>
<dbReference type="HOGENOM" id="CLU_1965127_0_0_1"/>
<gene>
    <name evidence="1" type="ORF">SINV_15501</name>
</gene>
<reference evidence="1" key="1">
    <citation type="journal article" date="2011" name="Proc. Natl. Acad. Sci. U.S.A.">
        <title>The genome of the fire ant Solenopsis invicta.</title>
        <authorList>
            <person name="Wurm Y."/>
            <person name="Wang J."/>
            <person name="Riba-Grognuz O."/>
            <person name="Corona M."/>
            <person name="Nygaard S."/>
            <person name="Hunt B.G."/>
            <person name="Ingram K.K."/>
            <person name="Falquet L."/>
            <person name="Nipitwattanaphon M."/>
            <person name="Gotzek D."/>
            <person name="Dijkstra M.B."/>
            <person name="Oettler J."/>
            <person name="Comtesse F."/>
            <person name="Shih C.J."/>
            <person name="Wu W.J."/>
            <person name="Yang C.C."/>
            <person name="Thomas J."/>
            <person name="Beaudoing E."/>
            <person name="Pradervand S."/>
            <person name="Flegel V."/>
            <person name="Cook E.D."/>
            <person name="Fabbretti R."/>
            <person name="Stockinger H."/>
            <person name="Long L."/>
            <person name="Farmerie W.G."/>
            <person name="Oakey J."/>
            <person name="Boomsma J.J."/>
            <person name="Pamilo P."/>
            <person name="Yi S.V."/>
            <person name="Heinze J."/>
            <person name="Goodisman M.A."/>
            <person name="Farinelli L."/>
            <person name="Harshman K."/>
            <person name="Hulo N."/>
            <person name="Cerutti L."/>
            <person name="Xenarios I."/>
            <person name="Shoemaker D."/>
            <person name="Keller L."/>
        </authorList>
    </citation>
    <scope>NUCLEOTIDE SEQUENCE [LARGE SCALE GENOMIC DNA]</scope>
</reference>
<evidence type="ECO:0000313" key="1">
    <source>
        <dbReference type="EMBL" id="EFZ14043.1"/>
    </source>
</evidence>
<proteinExistence type="predicted"/>
<name>E9IZG2_SOLIN</name>
<feature type="non-terminal residue" evidence="1">
    <location>
        <position position="128"/>
    </location>
</feature>